<sequence>MLLPFSLNEFDGDHWDIHLAVYYRLTDAQVSAITNIRIYLGKLDVQYKHSLKNECAITKLGSDLTSTLQALGRLRGLRQLTIEWTSCHSGVQDWLTTKKVVLEMAKKELGSQRNHRRCPLLRLPAELRNKIYGYVFLSHPVRPFREHREWPHWAYPRSQLNLLETCRQIYFEAKLFPFALNVFVGYAEHVIELLLTTFTASQTNTISTVRLYVDAFGVYRDGKLPEIGLNAWFIEELGDMCQLVSLSEVTLIWFGSDIEVVREHLEMAVLTIFKEAGRADIKISVRYFD</sequence>
<dbReference type="PANTHER" id="PTHR38790">
    <property type="entry name" value="2EXR DOMAIN-CONTAINING PROTEIN-RELATED"/>
    <property type="match status" value="1"/>
</dbReference>
<evidence type="ECO:0000313" key="1">
    <source>
        <dbReference type="EMBL" id="KAF7675355.1"/>
    </source>
</evidence>
<name>A0A8H7EGW1_9PLEO</name>
<reference evidence="1" key="2">
    <citation type="submission" date="2020-08" db="EMBL/GenBank/DDBJ databases">
        <title>Draft Genome Sequence of Cumin Blight Pathogen Alternaria burnsii.</title>
        <authorList>
            <person name="Feng Z."/>
        </authorList>
    </citation>
    <scope>NUCLEOTIDE SEQUENCE</scope>
    <source>
        <strain evidence="1">CBS107.38</strain>
    </source>
</reference>
<gene>
    <name evidence="1" type="ORF">GT037_007118</name>
</gene>
<comment type="caution">
    <text evidence="1">The sequence shown here is derived from an EMBL/GenBank/DDBJ whole genome shotgun (WGS) entry which is preliminary data.</text>
</comment>
<dbReference type="PANTHER" id="PTHR38790:SF4">
    <property type="entry name" value="2EXR DOMAIN-CONTAINING PROTEIN"/>
    <property type="match status" value="1"/>
</dbReference>
<proteinExistence type="predicted"/>
<dbReference type="EMBL" id="JAAABM010000009">
    <property type="protein sequence ID" value="KAF7675355.1"/>
    <property type="molecule type" value="Genomic_DNA"/>
</dbReference>
<dbReference type="RefSeq" id="XP_038785637.1">
    <property type="nucleotide sequence ID" value="XM_038932165.1"/>
</dbReference>
<protein>
    <submittedName>
        <fullName evidence="1">Uncharacterized protein</fullName>
    </submittedName>
</protein>
<accession>A0A8H7EGW1</accession>
<keyword evidence="2" id="KW-1185">Reference proteome</keyword>
<reference evidence="1" key="1">
    <citation type="submission" date="2020-01" db="EMBL/GenBank/DDBJ databases">
        <authorList>
            <person name="Feng Z.H.Z."/>
        </authorList>
    </citation>
    <scope>NUCLEOTIDE SEQUENCE</scope>
    <source>
        <strain evidence="1">CBS107.38</strain>
    </source>
</reference>
<dbReference type="GeneID" id="62205343"/>
<organism evidence="1 2">
    <name type="scientific">Alternaria burnsii</name>
    <dbReference type="NCBI Taxonomy" id="1187904"/>
    <lineage>
        <taxon>Eukaryota</taxon>
        <taxon>Fungi</taxon>
        <taxon>Dikarya</taxon>
        <taxon>Ascomycota</taxon>
        <taxon>Pezizomycotina</taxon>
        <taxon>Dothideomycetes</taxon>
        <taxon>Pleosporomycetidae</taxon>
        <taxon>Pleosporales</taxon>
        <taxon>Pleosporineae</taxon>
        <taxon>Pleosporaceae</taxon>
        <taxon>Alternaria</taxon>
        <taxon>Alternaria sect. Alternaria</taxon>
    </lineage>
</organism>
<evidence type="ECO:0000313" key="2">
    <source>
        <dbReference type="Proteomes" id="UP000596902"/>
    </source>
</evidence>
<dbReference type="AlphaFoldDB" id="A0A8H7EGW1"/>
<dbReference type="Proteomes" id="UP000596902">
    <property type="component" value="Unassembled WGS sequence"/>
</dbReference>